<dbReference type="EMBL" id="JARKIE010000530">
    <property type="protein sequence ID" value="KAJ7629845.1"/>
    <property type="molecule type" value="Genomic_DNA"/>
</dbReference>
<proteinExistence type="predicted"/>
<reference evidence="1" key="1">
    <citation type="submission" date="2023-03" db="EMBL/GenBank/DDBJ databases">
        <title>Massive genome expansion in bonnet fungi (Mycena s.s.) driven by repeated elements and novel gene families across ecological guilds.</title>
        <authorList>
            <consortium name="Lawrence Berkeley National Laboratory"/>
            <person name="Harder C.B."/>
            <person name="Miyauchi S."/>
            <person name="Viragh M."/>
            <person name="Kuo A."/>
            <person name="Thoen E."/>
            <person name="Andreopoulos B."/>
            <person name="Lu D."/>
            <person name="Skrede I."/>
            <person name="Drula E."/>
            <person name="Henrissat B."/>
            <person name="Morin E."/>
            <person name="Kohler A."/>
            <person name="Barry K."/>
            <person name="LaButti K."/>
            <person name="Morin E."/>
            <person name="Salamov A."/>
            <person name="Lipzen A."/>
            <person name="Mereny Z."/>
            <person name="Hegedus B."/>
            <person name="Baldrian P."/>
            <person name="Stursova M."/>
            <person name="Weitz H."/>
            <person name="Taylor A."/>
            <person name="Grigoriev I.V."/>
            <person name="Nagy L.G."/>
            <person name="Martin F."/>
            <person name="Kauserud H."/>
        </authorList>
    </citation>
    <scope>NUCLEOTIDE SEQUENCE</scope>
    <source>
        <strain evidence="1">CBHHK067</strain>
    </source>
</reference>
<keyword evidence="2" id="KW-1185">Reference proteome</keyword>
<evidence type="ECO:0000313" key="2">
    <source>
        <dbReference type="Proteomes" id="UP001221757"/>
    </source>
</evidence>
<sequence>MPSENTTLFPTTHFSKPMSAFIPPQLAPDFSKFFMPSYDLLPFAPMEFSGIYFNTFGIDVFFDFDPTFNASILRLPLLIIRSRII</sequence>
<organism evidence="1 2">
    <name type="scientific">Mycena rosella</name>
    <name type="common">Pink bonnet</name>
    <name type="synonym">Agaricus rosellus</name>
    <dbReference type="NCBI Taxonomy" id="1033263"/>
    <lineage>
        <taxon>Eukaryota</taxon>
        <taxon>Fungi</taxon>
        <taxon>Dikarya</taxon>
        <taxon>Basidiomycota</taxon>
        <taxon>Agaricomycotina</taxon>
        <taxon>Agaricomycetes</taxon>
        <taxon>Agaricomycetidae</taxon>
        <taxon>Agaricales</taxon>
        <taxon>Marasmiineae</taxon>
        <taxon>Mycenaceae</taxon>
        <taxon>Mycena</taxon>
    </lineage>
</organism>
<dbReference type="Proteomes" id="UP001221757">
    <property type="component" value="Unassembled WGS sequence"/>
</dbReference>
<comment type="caution">
    <text evidence="1">The sequence shown here is derived from an EMBL/GenBank/DDBJ whole genome shotgun (WGS) entry which is preliminary data.</text>
</comment>
<name>A0AAD7FN24_MYCRO</name>
<dbReference type="AlphaFoldDB" id="A0AAD7FN24"/>
<accession>A0AAD7FN24</accession>
<gene>
    <name evidence="1" type="ORF">B0H17DRAFT_1218039</name>
</gene>
<protein>
    <submittedName>
        <fullName evidence="1">Uncharacterized protein</fullName>
    </submittedName>
</protein>
<evidence type="ECO:0000313" key="1">
    <source>
        <dbReference type="EMBL" id="KAJ7629845.1"/>
    </source>
</evidence>